<dbReference type="InterPro" id="IPR025668">
    <property type="entry name" value="Tnp_DDE_dom"/>
</dbReference>
<dbReference type="InterPro" id="IPR047960">
    <property type="entry name" value="Transpos_IS1380"/>
</dbReference>
<evidence type="ECO:0000313" key="3">
    <source>
        <dbReference type="Proteomes" id="UP001330016"/>
    </source>
</evidence>
<protein>
    <submittedName>
        <fullName evidence="2">IS1380 family transposase</fullName>
    </submittedName>
</protein>
<reference evidence="2 3" key="1">
    <citation type="submission" date="2023-02" db="EMBL/GenBank/DDBJ databases">
        <title>The predominant lactic acid bacteria and yeasts involved in the spontaneous fermentation of millet during the production of the traditional porridge Hausa koko in Ghana.</title>
        <authorList>
            <person name="Atter A."/>
            <person name="Diaz M."/>
        </authorList>
    </citation>
    <scope>NUCLEOTIDE SEQUENCE [LARGE SCALE GENOMIC DNA]</scope>
    <source>
        <strain evidence="2 3">FI11640</strain>
    </source>
</reference>
<accession>A0ABU7T3T5</accession>
<dbReference type="SUPFAM" id="SSF53098">
    <property type="entry name" value="Ribonuclease H-like"/>
    <property type="match status" value="1"/>
</dbReference>
<name>A0ABU7T3T5_9LACO</name>
<sequence length="430" mass="49697">MSRVQSLPADFNHNLVMTDNGSRVSSFGGLVMVREFMDKIQWDCRIAECVPFEDWRVRPTHAYKDLLSLGALQRVAGFATDTSMNILRQDPIWLKVWDGRLPAQATMTRFFQTFRQNLPALAGLHRLALQLANIKLKHMRGNLVLDMDSTHFDTFGHQEGAAFNGHYLAVGYHPWVVYEGRTGLLLDIQLRSGEVFTSVNAGNYLDDLLAHYRDRSVILRGDSGFATPEVYEAAERNGVNYVIKFRDNELLKGLSPNIVNHDPAFWDDEREHYYVTQYRATGWSRPRRLIIVAQKKVENLDITYQYFLTSLQSPAETIVQFYRKRGQMENYIKETKSGFFADQLNSANFFVNEARMMVACLAYNLMQLMRLLVFPPRQRLWQIDTIRTHLLYIAASVADHARRTWINLTRGHPGQPLFWTIVKNVQALRV</sequence>
<organism evidence="2 3">
    <name type="scientific">Schleiferilactobacillus harbinensis</name>
    <dbReference type="NCBI Taxonomy" id="304207"/>
    <lineage>
        <taxon>Bacteria</taxon>
        <taxon>Bacillati</taxon>
        <taxon>Bacillota</taxon>
        <taxon>Bacilli</taxon>
        <taxon>Lactobacillales</taxon>
        <taxon>Lactobacillaceae</taxon>
        <taxon>Schleiferilactobacillus</taxon>
    </lineage>
</organism>
<keyword evidence="3" id="KW-1185">Reference proteome</keyword>
<dbReference type="NCBIfam" id="NF033539">
    <property type="entry name" value="transpos_IS1380"/>
    <property type="match status" value="1"/>
</dbReference>
<evidence type="ECO:0000259" key="1">
    <source>
        <dbReference type="Pfam" id="PF13701"/>
    </source>
</evidence>
<evidence type="ECO:0000313" key="2">
    <source>
        <dbReference type="EMBL" id="MEE6717257.1"/>
    </source>
</evidence>
<dbReference type="Proteomes" id="UP001330016">
    <property type="component" value="Unassembled WGS sequence"/>
</dbReference>
<proteinExistence type="predicted"/>
<dbReference type="InterPro" id="IPR012337">
    <property type="entry name" value="RNaseH-like_sf"/>
</dbReference>
<comment type="caution">
    <text evidence="2">The sequence shown here is derived from an EMBL/GenBank/DDBJ whole genome shotgun (WGS) entry which is preliminary data.</text>
</comment>
<feature type="domain" description="Transposase DDE" evidence="1">
    <location>
        <begin position="9"/>
        <end position="429"/>
    </location>
</feature>
<dbReference type="EMBL" id="JAQSGK010000108">
    <property type="protein sequence ID" value="MEE6717257.1"/>
    <property type="molecule type" value="Genomic_DNA"/>
</dbReference>
<dbReference type="RefSeq" id="WP_331244656.1">
    <property type="nucleotide sequence ID" value="NZ_JAQSGJ010000108.1"/>
</dbReference>
<dbReference type="Pfam" id="PF13701">
    <property type="entry name" value="DDE_Tnp_1_4"/>
    <property type="match status" value="1"/>
</dbReference>
<gene>
    <name evidence="2" type="ORF">PS435_15575</name>
</gene>